<dbReference type="AlphaFoldDB" id="A0AAU9JVK8"/>
<evidence type="ECO:0000313" key="3">
    <source>
        <dbReference type="Proteomes" id="UP001162131"/>
    </source>
</evidence>
<evidence type="ECO:0000256" key="1">
    <source>
        <dbReference type="SAM" id="Coils"/>
    </source>
</evidence>
<organism evidence="2 3">
    <name type="scientific">Blepharisma stoltei</name>
    <dbReference type="NCBI Taxonomy" id="1481888"/>
    <lineage>
        <taxon>Eukaryota</taxon>
        <taxon>Sar</taxon>
        <taxon>Alveolata</taxon>
        <taxon>Ciliophora</taxon>
        <taxon>Postciliodesmatophora</taxon>
        <taxon>Heterotrichea</taxon>
        <taxon>Heterotrichida</taxon>
        <taxon>Blepharismidae</taxon>
        <taxon>Blepharisma</taxon>
    </lineage>
</organism>
<dbReference type="Proteomes" id="UP001162131">
    <property type="component" value="Unassembled WGS sequence"/>
</dbReference>
<protein>
    <submittedName>
        <fullName evidence="2">Uncharacterized protein</fullName>
    </submittedName>
</protein>
<accession>A0AAU9JVK8</accession>
<keyword evidence="3" id="KW-1185">Reference proteome</keyword>
<name>A0AAU9JVK8_9CILI</name>
<feature type="coiled-coil region" evidence="1">
    <location>
        <begin position="112"/>
        <end position="143"/>
    </location>
</feature>
<keyword evidence="1" id="KW-0175">Coiled coil</keyword>
<feature type="coiled-coil region" evidence="1">
    <location>
        <begin position="23"/>
        <end position="57"/>
    </location>
</feature>
<proteinExistence type="predicted"/>
<sequence>MENQLNSGKLPFSLNQKVVACQEINLDNDLRSSKEIIENLRNENFQLKKENNFLKNLVNQHQNSLDLDGYNSQKSLYIAGEEPAEKLKKINEKLHKIQLFDEENRKLCKNQETNTELNINEILKQKESLERKYTEELERYKEEIFILKWQLQNSQSFNIFGKSIGSDVLGPESSEG</sequence>
<dbReference type="EMBL" id="CAJZBQ010000043">
    <property type="protein sequence ID" value="CAG9327473.1"/>
    <property type="molecule type" value="Genomic_DNA"/>
</dbReference>
<comment type="caution">
    <text evidence="2">The sequence shown here is derived from an EMBL/GenBank/DDBJ whole genome shotgun (WGS) entry which is preliminary data.</text>
</comment>
<reference evidence="2" key="1">
    <citation type="submission" date="2021-09" db="EMBL/GenBank/DDBJ databases">
        <authorList>
            <consortium name="AG Swart"/>
            <person name="Singh M."/>
            <person name="Singh A."/>
            <person name="Seah K."/>
            <person name="Emmerich C."/>
        </authorList>
    </citation>
    <scope>NUCLEOTIDE SEQUENCE</scope>
    <source>
        <strain evidence="2">ATCC30299</strain>
    </source>
</reference>
<gene>
    <name evidence="2" type="ORF">BSTOLATCC_MIC43508</name>
</gene>
<evidence type="ECO:0000313" key="2">
    <source>
        <dbReference type="EMBL" id="CAG9327473.1"/>
    </source>
</evidence>